<organism evidence="1 2">
    <name type="scientific">Rhodoblastus sphagnicola</name>
    <dbReference type="NCBI Taxonomy" id="333368"/>
    <lineage>
        <taxon>Bacteria</taxon>
        <taxon>Pseudomonadati</taxon>
        <taxon>Pseudomonadota</taxon>
        <taxon>Alphaproteobacteria</taxon>
        <taxon>Hyphomicrobiales</taxon>
        <taxon>Rhodoblastaceae</taxon>
        <taxon>Rhodoblastus</taxon>
    </lineage>
</organism>
<proteinExistence type="predicted"/>
<evidence type="ECO:0000313" key="2">
    <source>
        <dbReference type="Proteomes" id="UP000239089"/>
    </source>
</evidence>
<gene>
    <name evidence="1" type="ORF">CCR94_16450</name>
</gene>
<reference evidence="1 2" key="1">
    <citation type="journal article" date="2018" name="Arch. Microbiol.">
        <title>New insights into the metabolic potential of the phototrophic purple bacterium Rhodopila globiformis DSM 161(T) from its draft genome sequence and evidence for a vanadium-dependent nitrogenase.</title>
        <authorList>
            <person name="Imhoff J.F."/>
            <person name="Rahn T."/>
            <person name="Kunzel S."/>
            <person name="Neulinger S.C."/>
        </authorList>
    </citation>
    <scope>NUCLEOTIDE SEQUENCE [LARGE SCALE GENOMIC DNA]</scope>
    <source>
        <strain evidence="1 2">DSM 16996</strain>
    </source>
</reference>
<evidence type="ECO:0000313" key="1">
    <source>
        <dbReference type="EMBL" id="PPQ28980.1"/>
    </source>
</evidence>
<comment type="caution">
    <text evidence="1">The sequence shown here is derived from an EMBL/GenBank/DDBJ whole genome shotgun (WGS) entry which is preliminary data.</text>
</comment>
<dbReference type="RefSeq" id="WP_104508937.1">
    <property type="nucleotide sequence ID" value="NZ_JACIGC010000011.1"/>
</dbReference>
<protein>
    <submittedName>
        <fullName evidence="1">Uncharacterized protein</fullName>
    </submittedName>
</protein>
<dbReference type="Proteomes" id="UP000239089">
    <property type="component" value="Unassembled WGS sequence"/>
</dbReference>
<name>A0A2S6N2Z7_9HYPH</name>
<keyword evidence="2" id="KW-1185">Reference proteome</keyword>
<accession>A0A2S6N2Z7</accession>
<dbReference type="AlphaFoldDB" id="A0A2S6N2Z7"/>
<dbReference type="EMBL" id="NHSJ01000100">
    <property type="protein sequence ID" value="PPQ28980.1"/>
    <property type="molecule type" value="Genomic_DNA"/>
</dbReference>
<sequence>MRLLAYCIAALAFAAGAGVQLFRADWWLAALCVSAASGFLGLAIDHVRARAFAEFEDISFRAFVGDRHG</sequence>